<keyword evidence="2" id="KW-1185">Reference proteome</keyword>
<evidence type="ECO:0000313" key="2">
    <source>
        <dbReference type="Proteomes" id="UP000595140"/>
    </source>
</evidence>
<dbReference type="AlphaFoldDB" id="A0A484N5M1"/>
<gene>
    <name evidence="1" type="ORF">CCAM_LOCUS38126</name>
</gene>
<sequence>MLLAGPDPHWRINHVEWFRALSKAQNAPFFQGPLFQKWLVAGSRGGFSDLDTTSLQRSKTATAATVAVAADLMFKRSDFGSGRLLATKDLGGTTDDHRPLACRR</sequence>
<organism evidence="1 2">
    <name type="scientific">Cuscuta campestris</name>
    <dbReference type="NCBI Taxonomy" id="132261"/>
    <lineage>
        <taxon>Eukaryota</taxon>
        <taxon>Viridiplantae</taxon>
        <taxon>Streptophyta</taxon>
        <taxon>Embryophyta</taxon>
        <taxon>Tracheophyta</taxon>
        <taxon>Spermatophyta</taxon>
        <taxon>Magnoliopsida</taxon>
        <taxon>eudicotyledons</taxon>
        <taxon>Gunneridae</taxon>
        <taxon>Pentapetalae</taxon>
        <taxon>asterids</taxon>
        <taxon>lamiids</taxon>
        <taxon>Solanales</taxon>
        <taxon>Convolvulaceae</taxon>
        <taxon>Cuscuteae</taxon>
        <taxon>Cuscuta</taxon>
        <taxon>Cuscuta subgen. Grammica</taxon>
        <taxon>Cuscuta sect. Cleistogrammica</taxon>
    </lineage>
</organism>
<reference evidence="1 2" key="1">
    <citation type="submission" date="2018-04" db="EMBL/GenBank/DDBJ databases">
        <authorList>
            <person name="Vogel A."/>
        </authorList>
    </citation>
    <scope>NUCLEOTIDE SEQUENCE [LARGE SCALE GENOMIC DNA]</scope>
</reference>
<protein>
    <submittedName>
        <fullName evidence="1">Uncharacterized protein</fullName>
    </submittedName>
</protein>
<accession>A0A484N5M1</accession>
<dbReference type="Proteomes" id="UP000595140">
    <property type="component" value="Unassembled WGS sequence"/>
</dbReference>
<name>A0A484N5M1_9ASTE</name>
<evidence type="ECO:0000313" key="1">
    <source>
        <dbReference type="EMBL" id="VFQ96350.1"/>
    </source>
</evidence>
<proteinExistence type="predicted"/>
<dbReference type="EMBL" id="OOIL02005938">
    <property type="protein sequence ID" value="VFQ96350.1"/>
    <property type="molecule type" value="Genomic_DNA"/>
</dbReference>